<keyword evidence="3" id="KW-1185">Reference proteome</keyword>
<evidence type="ECO:0000313" key="3">
    <source>
        <dbReference type="Proteomes" id="UP000266677"/>
    </source>
</evidence>
<feature type="region of interest" description="Disordered" evidence="1">
    <location>
        <begin position="59"/>
        <end position="90"/>
    </location>
</feature>
<accession>A0A3A4KED0</accession>
<dbReference type="Proteomes" id="UP000266677">
    <property type="component" value="Unassembled WGS sequence"/>
</dbReference>
<proteinExistence type="predicted"/>
<organism evidence="2 3">
    <name type="scientific">Nocardia panacis</name>
    <dbReference type="NCBI Taxonomy" id="2340916"/>
    <lineage>
        <taxon>Bacteria</taxon>
        <taxon>Bacillati</taxon>
        <taxon>Actinomycetota</taxon>
        <taxon>Actinomycetes</taxon>
        <taxon>Mycobacteriales</taxon>
        <taxon>Nocardiaceae</taxon>
        <taxon>Nocardia</taxon>
    </lineage>
</organism>
<name>A0A3A4KED0_9NOCA</name>
<protein>
    <submittedName>
        <fullName evidence="2">Uncharacterized protein</fullName>
    </submittedName>
</protein>
<comment type="caution">
    <text evidence="2">The sequence shown here is derived from an EMBL/GenBank/DDBJ whole genome shotgun (WGS) entry which is preliminary data.</text>
</comment>
<dbReference type="AlphaFoldDB" id="A0A3A4KED0"/>
<gene>
    <name evidence="2" type="ORF">D5S18_25075</name>
</gene>
<evidence type="ECO:0000313" key="2">
    <source>
        <dbReference type="EMBL" id="RJO71444.1"/>
    </source>
</evidence>
<reference evidence="2 3" key="1">
    <citation type="submission" date="2018-09" db="EMBL/GenBank/DDBJ databases">
        <title>YIM PH21274 draft genome.</title>
        <authorList>
            <person name="Miao C."/>
        </authorList>
    </citation>
    <scope>NUCLEOTIDE SEQUENCE [LARGE SCALE GENOMIC DNA]</scope>
    <source>
        <strain evidence="2 3">YIM PH 21724</strain>
    </source>
</reference>
<dbReference type="EMBL" id="QZFU01000033">
    <property type="protein sequence ID" value="RJO71444.1"/>
    <property type="molecule type" value="Genomic_DNA"/>
</dbReference>
<sequence>MLGHPRDQICHPIVQQSRAFGCSVSDGGGSLRRTHGDVEVLDWAADLAAEPICLELVGREPHAPPHPAPSGPNRMRSPYEQRRGGCRVGF</sequence>
<evidence type="ECO:0000256" key="1">
    <source>
        <dbReference type="SAM" id="MobiDB-lite"/>
    </source>
</evidence>